<proteinExistence type="predicted"/>
<evidence type="ECO:0000313" key="3">
    <source>
        <dbReference type="EMBL" id="MVT44062.1"/>
    </source>
</evidence>
<dbReference type="PROSITE" id="PS51677">
    <property type="entry name" value="NODB"/>
    <property type="match status" value="1"/>
</dbReference>
<dbReference type="EMBL" id="WRXO01000010">
    <property type="protein sequence ID" value="MVT44062.1"/>
    <property type="molecule type" value="Genomic_DNA"/>
</dbReference>
<dbReference type="AlphaFoldDB" id="A0A6N8JIT9"/>
<gene>
    <name evidence="3" type="ORF">GO495_25940</name>
</gene>
<dbReference type="InterPro" id="IPR011330">
    <property type="entry name" value="Glyco_hydro/deAcase_b/a-brl"/>
</dbReference>
<dbReference type="InterPro" id="IPR002509">
    <property type="entry name" value="NODB_dom"/>
</dbReference>
<feature type="domain" description="NodB homology" evidence="2">
    <location>
        <begin position="105"/>
        <end position="356"/>
    </location>
</feature>
<dbReference type="PANTHER" id="PTHR34216">
    <property type="match status" value="1"/>
</dbReference>
<comment type="caution">
    <text evidence="3">The sequence shown here is derived from an EMBL/GenBank/DDBJ whole genome shotgun (WGS) entry which is preliminary data.</text>
</comment>
<protein>
    <submittedName>
        <fullName evidence="3">Polysaccharide deacetylase family protein</fullName>
    </submittedName>
</protein>
<keyword evidence="4" id="KW-1185">Reference proteome</keyword>
<dbReference type="InterPro" id="IPR051398">
    <property type="entry name" value="Polysacch_Deacetylase"/>
</dbReference>
<accession>A0A6N8JIT9</accession>
<evidence type="ECO:0000256" key="1">
    <source>
        <dbReference type="ARBA" id="ARBA00022729"/>
    </source>
</evidence>
<evidence type="ECO:0000259" key="2">
    <source>
        <dbReference type="PROSITE" id="PS51677"/>
    </source>
</evidence>
<keyword evidence="1" id="KW-0732">Signal</keyword>
<dbReference type="PANTHER" id="PTHR34216:SF7">
    <property type="entry name" value="POLY-BETA-1,6-N-ACETYL-D-GLUCOSAMINE N-DEACETYLASE"/>
    <property type="match status" value="1"/>
</dbReference>
<sequence length="356" mass="40839">MEENKGLIKGRSVQKSNVMKVYIKRLLNNSLIKRCIEGYNAGIGSVFMLHRVGSPASRVLSGNRNMFVSPEFLEETISYLKSKGFSFISIDELYETLTRKKKFKKLISFTLDDGYLDNYVEAYPIFKAYNVPFTIYVTTSFIEGNTIPWWFALEDILNNSDLLELEDGNRISISTLAEKEHAFFKFREVLLTEGNPQKKFEQLFVNYKDSIDLQKYAKLFLNWQNIETMNNDPLVTIGAHTISHPVLKRLEGPAVTAEMNDANVILQQHLQKPVEHIAYPFGGHVEINKEVIEHAAAIGYKTGVTTLSGNVFMTHRNSLLSLPRIFMYEMDVPQKIEDAMFQNNFVTNRGKRIIKL</sequence>
<dbReference type="Proteomes" id="UP000468388">
    <property type="component" value="Unassembled WGS sequence"/>
</dbReference>
<reference evidence="3 4" key="1">
    <citation type="submission" date="2019-12" db="EMBL/GenBank/DDBJ databases">
        <title>The draft genomic sequence of strain Chitinophaga oryziterrae JCM 16595.</title>
        <authorList>
            <person name="Zhang X."/>
        </authorList>
    </citation>
    <scope>NUCLEOTIDE SEQUENCE [LARGE SCALE GENOMIC DNA]</scope>
    <source>
        <strain evidence="3 4">JCM 16595</strain>
    </source>
</reference>
<dbReference type="RefSeq" id="WP_157302878.1">
    <property type="nucleotide sequence ID" value="NZ_BAAAZB010000021.1"/>
</dbReference>
<dbReference type="SUPFAM" id="SSF88713">
    <property type="entry name" value="Glycoside hydrolase/deacetylase"/>
    <property type="match status" value="1"/>
</dbReference>
<dbReference type="Pfam" id="PF01522">
    <property type="entry name" value="Polysacc_deac_1"/>
    <property type="match status" value="1"/>
</dbReference>
<evidence type="ECO:0000313" key="4">
    <source>
        <dbReference type="Proteomes" id="UP000468388"/>
    </source>
</evidence>
<dbReference type="GO" id="GO:0016810">
    <property type="term" value="F:hydrolase activity, acting on carbon-nitrogen (but not peptide) bonds"/>
    <property type="evidence" value="ECO:0007669"/>
    <property type="project" value="InterPro"/>
</dbReference>
<organism evidence="3 4">
    <name type="scientific">Chitinophaga oryziterrae</name>
    <dbReference type="NCBI Taxonomy" id="1031224"/>
    <lineage>
        <taxon>Bacteria</taxon>
        <taxon>Pseudomonadati</taxon>
        <taxon>Bacteroidota</taxon>
        <taxon>Chitinophagia</taxon>
        <taxon>Chitinophagales</taxon>
        <taxon>Chitinophagaceae</taxon>
        <taxon>Chitinophaga</taxon>
    </lineage>
</organism>
<name>A0A6N8JIT9_9BACT</name>
<dbReference type="Gene3D" id="3.20.20.370">
    <property type="entry name" value="Glycoside hydrolase/deacetylase"/>
    <property type="match status" value="1"/>
</dbReference>
<dbReference type="OrthoDB" id="9778320at2"/>
<dbReference type="GO" id="GO:0005975">
    <property type="term" value="P:carbohydrate metabolic process"/>
    <property type="evidence" value="ECO:0007669"/>
    <property type="project" value="InterPro"/>
</dbReference>